<dbReference type="Proteomes" id="UP001526201">
    <property type="component" value="Unassembled WGS sequence"/>
</dbReference>
<dbReference type="EMBL" id="JACKTY010000021">
    <property type="protein sequence ID" value="MCV7226340.1"/>
    <property type="molecule type" value="Genomic_DNA"/>
</dbReference>
<evidence type="ECO:0000256" key="1">
    <source>
        <dbReference type="SAM" id="MobiDB-lite"/>
    </source>
</evidence>
<name>A0ABT3CA69_9MYCO</name>
<gene>
    <name evidence="2" type="ORF">H7J73_09895</name>
</gene>
<accession>A0ABT3CA69</accession>
<reference evidence="2 3" key="1">
    <citation type="journal article" date="2022" name="BMC Genomics">
        <title>Comparative genome analysis of mycobacteria focusing on tRNA and non-coding RNA.</title>
        <authorList>
            <person name="Behra P.R.K."/>
            <person name="Pettersson B.M.F."/>
            <person name="Ramesh M."/>
            <person name="Das S."/>
            <person name="Dasgupta S."/>
            <person name="Kirsebom L.A."/>
        </authorList>
    </citation>
    <scope>NUCLEOTIDE SEQUENCE [LARGE SCALE GENOMIC DNA]</scope>
    <source>
        <strain evidence="2 3">DSM 44078</strain>
    </source>
</reference>
<sequence length="223" mass="22188">MLSSRNFLMLAGLGALLATFVLFAGVVIRQGGPTALPAADAAPATSTSSTSTTSTTTSSATPTTTGTSATSATTSTSADSGAYATDSRGFVDSAARCDDGQTAVAVGHTQRSLVVICSVGSGYQYRGVRVSDGAGLKAAATATSDGFEAETDGSVYSVSPTELLVTAGGKVIYRDTWIQYRQQPTLSTATTSTATTSTSTSTSTTSTTTSTTASTATSTKATG</sequence>
<evidence type="ECO:0000313" key="2">
    <source>
        <dbReference type="EMBL" id="MCV7226340.1"/>
    </source>
</evidence>
<protein>
    <recommendedName>
        <fullName evidence="4">Serine/threonine protein kinase</fullName>
    </recommendedName>
</protein>
<keyword evidence="3" id="KW-1185">Reference proteome</keyword>
<evidence type="ECO:0008006" key="4">
    <source>
        <dbReference type="Google" id="ProtNLM"/>
    </source>
</evidence>
<comment type="caution">
    <text evidence="2">The sequence shown here is derived from an EMBL/GenBank/DDBJ whole genome shotgun (WGS) entry which is preliminary data.</text>
</comment>
<organism evidence="2 3">
    <name type="scientific">Mycolicibacterium komossense</name>
    <dbReference type="NCBI Taxonomy" id="1779"/>
    <lineage>
        <taxon>Bacteria</taxon>
        <taxon>Bacillati</taxon>
        <taxon>Actinomycetota</taxon>
        <taxon>Actinomycetes</taxon>
        <taxon>Mycobacteriales</taxon>
        <taxon>Mycobacteriaceae</taxon>
        <taxon>Mycolicibacterium</taxon>
    </lineage>
</organism>
<dbReference type="RefSeq" id="WP_264067192.1">
    <property type="nucleotide sequence ID" value="NZ_JACKTY010000021.1"/>
</dbReference>
<proteinExistence type="predicted"/>
<feature type="region of interest" description="Disordered" evidence="1">
    <location>
        <begin position="37"/>
        <end position="82"/>
    </location>
</feature>
<evidence type="ECO:0000313" key="3">
    <source>
        <dbReference type="Proteomes" id="UP001526201"/>
    </source>
</evidence>
<feature type="region of interest" description="Disordered" evidence="1">
    <location>
        <begin position="188"/>
        <end position="223"/>
    </location>
</feature>